<dbReference type="PANTHER" id="PTHR18964:SF149">
    <property type="entry name" value="BIFUNCTIONAL UDP-N-ACETYLGLUCOSAMINE 2-EPIMERASE_N-ACETYLMANNOSAMINE KINASE"/>
    <property type="match status" value="1"/>
</dbReference>
<feature type="domain" description="FHA" evidence="2">
    <location>
        <begin position="97"/>
        <end position="152"/>
    </location>
</feature>
<sequence>MTDKTQPAAVAFERGSNQSGMRAHNERVVLSMIRRHGALAKAEIARLSGLSAQTVSVIMRALEADGLLVRGEPLRGKVGQPSIPMGLAPGGAYFLGLKIGRRSADLVLTNFLGKVISRVHLTYRHPEPDATVKFALDAVAQLSGQLTSGERARIAGLGIAMPFQIWDWARALGVHGEAMEIWRDRDIRAEIAAKFDFPVYLQNDASCACGAELVFGDAEVPRNFLYFYIGYFIGGGVVLNGSLYTGLSGNAGALGSMPVPAPGDGGGQLIDVASLSVIERLLEEGGKDPQTLWETPASWSIDADLLDQWINGAAPGLAHAISAASSVLDFEAVMIDGWIPEDLRARLVERTRAVLYKVNLAGITPPEIREGTIGPDARALGAASLPLSERFLMDRNAFQSA</sequence>
<protein>
    <submittedName>
        <fullName evidence="3">N-acetylglucosamine repressor</fullName>
    </submittedName>
</protein>
<evidence type="ECO:0000256" key="1">
    <source>
        <dbReference type="ARBA" id="ARBA00006479"/>
    </source>
</evidence>
<proteinExistence type="inferred from homology"/>
<dbReference type="Gene3D" id="3.30.420.40">
    <property type="match status" value="2"/>
</dbReference>
<dbReference type="EMBL" id="OMOQ01000002">
    <property type="protein sequence ID" value="SPH23750.1"/>
    <property type="molecule type" value="Genomic_DNA"/>
</dbReference>
<dbReference type="SUPFAM" id="SSF46785">
    <property type="entry name" value="Winged helix' DNA-binding domain"/>
    <property type="match status" value="1"/>
</dbReference>
<keyword evidence="4" id="KW-1185">Reference proteome</keyword>
<name>A0A2R8BKC7_9RHOB</name>
<dbReference type="InterPro" id="IPR043129">
    <property type="entry name" value="ATPase_NBD"/>
</dbReference>
<dbReference type="InterPro" id="IPR000835">
    <property type="entry name" value="HTH_MarR-typ"/>
</dbReference>
<dbReference type="Pfam" id="PF00480">
    <property type="entry name" value="ROK"/>
    <property type="match status" value="1"/>
</dbReference>
<dbReference type="CDD" id="cd23763">
    <property type="entry name" value="ASKHA_ATPase_ROK"/>
    <property type="match status" value="1"/>
</dbReference>
<evidence type="ECO:0000259" key="2">
    <source>
        <dbReference type="PROSITE" id="PS50006"/>
    </source>
</evidence>
<comment type="similarity">
    <text evidence="1">Belongs to the ROK (NagC/XylR) family.</text>
</comment>
<dbReference type="PROSITE" id="PS50006">
    <property type="entry name" value="FHA_DOMAIN"/>
    <property type="match status" value="1"/>
</dbReference>
<dbReference type="InterPro" id="IPR036390">
    <property type="entry name" value="WH_DNA-bd_sf"/>
</dbReference>
<dbReference type="RefSeq" id="WP_245890871.1">
    <property type="nucleotide sequence ID" value="NZ_OMOQ01000002.1"/>
</dbReference>
<dbReference type="Proteomes" id="UP000244924">
    <property type="component" value="Unassembled WGS sequence"/>
</dbReference>
<evidence type="ECO:0000313" key="4">
    <source>
        <dbReference type="Proteomes" id="UP000244924"/>
    </source>
</evidence>
<dbReference type="InterPro" id="IPR000600">
    <property type="entry name" value="ROK"/>
</dbReference>
<gene>
    <name evidence="3" type="primary">nagC</name>
    <name evidence="3" type="ORF">DEA8626_02819</name>
</gene>
<dbReference type="Pfam" id="PF12802">
    <property type="entry name" value="MarR_2"/>
    <property type="match status" value="1"/>
</dbReference>
<accession>A0A2R8BKC7</accession>
<evidence type="ECO:0000313" key="3">
    <source>
        <dbReference type="EMBL" id="SPH23750.1"/>
    </source>
</evidence>
<dbReference type="InterPro" id="IPR000253">
    <property type="entry name" value="FHA_dom"/>
</dbReference>
<dbReference type="SUPFAM" id="SSF53067">
    <property type="entry name" value="Actin-like ATPase domain"/>
    <property type="match status" value="1"/>
</dbReference>
<organism evidence="3 4">
    <name type="scientific">Albidovulum aquaemixtae</name>
    <dbReference type="NCBI Taxonomy" id="1542388"/>
    <lineage>
        <taxon>Bacteria</taxon>
        <taxon>Pseudomonadati</taxon>
        <taxon>Pseudomonadota</taxon>
        <taxon>Alphaproteobacteria</taxon>
        <taxon>Rhodobacterales</taxon>
        <taxon>Paracoccaceae</taxon>
        <taxon>Albidovulum</taxon>
    </lineage>
</organism>
<dbReference type="Gene3D" id="1.10.10.10">
    <property type="entry name" value="Winged helix-like DNA-binding domain superfamily/Winged helix DNA-binding domain"/>
    <property type="match status" value="1"/>
</dbReference>
<dbReference type="AlphaFoldDB" id="A0A2R8BKC7"/>
<dbReference type="InterPro" id="IPR036388">
    <property type="entry name" value="WH-like_DNA-bd_sf"/>
</dbReference>
<dbReference type="PANTHER" id="PTHR18964">
    <property type="entry name" value="ROK (REPRESSOR, ORF, KINASE) FAMILY"/>
    <property type="match status" value="1"/>
</dbReference>
<reference evidence="3 4" key="1">
    <citation type="submission" date="2018-03" db="EMBL/GenBank/DDBJ databases">
        <authorList>
            <person name="Keele B.F."/>
        </authorList>
    </citation>
    <scope>NUCLEOTIDE SEQUENCE [LARGE SCALE GENOMIC DNA]</scope>
    <source>
        <strain evidence="3 4">CECT 8626</strain>
    </source>
</reference>